<reference evidence="2" key="1">
    <citation type="submission" date="2014-09" db="EMBL/GenBank/DDBJ databases">
        <authorList>
            <person name="Magalhaes I.L.F."/>
            <person name="Oliveira U."/>
            <person name="Santos F.R."/>
            <person name="Vidigal T.H.D.A."/>
            <person name="Brescovit A.D."/>
            <person name="Santos A.J."/>
        </authorList>
    </citation>
    <scope>NUCLEOTIDE SEQUENCE</scope>
    <source>
        <tissue evidence="2">Shoot tissue taken approximately 20 cm above the soil surface</tissue>
    </source>
</reference>
<protein>
    <submittedName>
        <fullName evidence="2">Uncharacterized protein</fullName>
    </submittedName>
</protein>
<evidence type="ECO:0000256" key="1">
    <source>
        <dbReference type="SAM" id="MobiDB-lite"/>
    </source>
</evidence>
<organism evidence="2">
    <name type="scientific">Arundo donax</name>
    <name type="common">Giant reed</name>
    <name type="synonym">Donax arundinaceus</name>
    <dbReference type="NCBI Taxonomy" id="35708"/>
    <lineage>
        <taxon>Eukaryota</taxon>
        <taxon>Viridiplantae</taxon>
        <taxon>Streptophyta</taxon>
        <taxon>Embryophyta</taxon>
        <taxon>Tracheophyta</taxon>
        <taxon>Spermatophyta</taxon>
        <taxon>Magnoliopsida</taxon>
        <taxon>Liliopsida</taxon>
        <taxon>Poales</taxon>
        <taxon>Poaceae</taxon>
        <taxon>PACMAD clade</taxon>
        <taxon>Arundinoideae</taxon>
        <taxon>Arundineae</taxon>
        <taxon>Arundo</taxon>
    </lineage>
</organism>
<feature type="compositionally biased region" description="Polar residues" evidence="1">
    <location>
        <begin position="13"/>
        <end position="26"/>
    </location>
</feature>
<evidence type="ECO:0000313" key="2">
    <source>
        <dbReference type="EMBL" id="JAD53976.1"/>
    </source>
</evidence>
<proteinExistence type="predicted"/>
<reference evidence="2" key="2">
    <citation type="journal article" date="2015" name="Data Brief">
        <title>Shoot transcriptome of the giant reed, Arundo donax.</title>
        <authorList>
            <person name="Barrero R.A."/>
            <person name="Guerrero F.D."/>
            <person name="Moolhuijzen P."/>
            <person name="Goolsby J.A."/>
            <person name="Tidwell J."/>
            <person name="Bellgard S.E."/>
            <person name="Bellgard M.I."/>
        </authorList>
    </citation>
    <scope>NUCLEOTIDE SEQUENCE</scope>
    <source>
        <tissue evidence="2">Shoot tissue taken approximately 20 cm above the soil surface</tissue>
    </source>
</reference>
<feature type="region of interest" description="Disordered" evidence="1">
    <location>
        <begin position="1"/>
        <end position="26"/>
    </location>
</feature>
<dbReference type="EMBL" id="GBRH01243919">
    <property type="protein sequence ID" value="JAD53976.1"/>
    <property type="molecule type" value="Transcribed_RNA"/>
</dbReference>
<accession>A0A0A9AS65</accession>
<name>A0A0A9AS65_ARUDO</name>
<sequence>MAIQHDDSILNWPGQSPPTTISTQHTSTCHKHSNIENIRIHPSAQFTRYLPSHPGMKSVLHIFPAQTHT</sequence>
<dbReference type="AlphaFoldDB" id="A0A0A9AS65"/>